<evidence type="ECO:0000313" key="1">
    <source>
        <dbReference type="EMBL" id="CAB4677690.1"/>
    </source>
</evidence>
<dbReference type="AlphaFoldDB" id="A0A6J6MTX6"/>
<dbReference type="InterPro" id="IPR010349">
    <property type="entry name" value="Asparaginase_II"/>
</dbReference>
<sequence length="325" mass="33768">MTHAFDTVSALLPKPLDFVEVAVLERGGIVESRHRGIGALVDPEGKLIDHLGSAKRLIYARSAVKPLQVVAMRRAGLMLEGAQLAVSAASHQGTPQHIALVEAILSGAGLGPDALQCPVAWPGNAAARAEAQAKGETETRLAFNCSGKHAAFLAASVAAGFDTETYLNADHPLQKLVEQVIEEYSGEKILHTTIDGCGAPLHTITVEGLARAIAKFTATDTDVVDAMLANPWAVGDTNSMDALVMKHGMVAKIGAEGVFVIGLKSGHGVAVKIADGSLRAAPLVALALLHRNQLITDTAFGELKIALAVKSLGGSQVVGELKLVV</sequence>
<protein>
    <submittedName>
        <fullName evidence="1">Unannotated protein</fullName>
    </submittedName>
</protein>
<name>A0A6J6MTX6_9ZZZZ</name>
<organism evidence="1">
    <name type="scientific">freshwater metagenome</name>
    <dbReference type="NCBI Taxonomy" id="449393"/>
    <lineage>
        <taxon>unclassified sequences</taxon>
        <taxon>metagenomes</taxon>
        <taxon>ecological metagenomes</taxon>
    </lineage>
</organism>
<accession>A0A6J6MTX6</accession>
<dbReference type="PANTHER" id="PTHR42110:SF1">
    <property type="entry name" value="L-ASPARAGINASE, PUTATIVE (AFU_ORTHOLOGUE AFUA_3G11890)-RELATED"/>
    <property type="match status" value="1"/>
</dbReference>
<reference evidence="1" key="1">
    <citation type="submission" date="2020-05" db="EMBL/GenBank/DDBJ databases">
        <authorList>
            <person name="Chiriac C."/>
            <person name="Salcher M."/>
            <person name="Ghai R."/>
            <person name="Kavagutti S V."/>
        </authorList>
    </citation>
    <scope>NUCLEOTIDE SEQUENCE</scope>
</reference>
<gene>
    <name evidence="1" type="ORF">UFOPK2370_00021</name>
</gene>
<dbReference type="PANTHER" id="PTHR42110">
    <property type="entry name" value="L-ASPARAGINASE, PUTATIVE (AFU_ORTHOLOGUE AFUA_3G11890)-RELATED"/>
    <property type="match status" value="1"/>
</dbReference>
<dbReference type="Pfam" id="PF06089">
    <property type="entry name" value="Asparaginase_II"/>
    <property type="match status" value="1"/>
</dbReference>
<dbReference type="EMBL" id="CAEZXK010000001">
    <property type="protein sequence ID" value="CAB4677690.1"/>
    <property type="molecule type" value="Genomic_DNA"/>
</dbReference>
<proteinExistence type="predicted"/>